<dbReference type="Pfam" id="PF00999">
    <property type="entry name" value="Na_H_Exchanger"/>
    <property type="match status" value="1"/>
</dbReference>
<dbReference type="InterPro" id="IPR006153">
    <property type="entry name" value="Cation/H_exchanger_TM"/>
</dbReference>
<keyword evidence="2 10" id="KW-0813">Transport</keyword>
<evidence type="ECO:0000313" key="13">
    <source>
        <dbReference type="Proteomes" id="UP001180737"/>
    </source>
</evidence>
<keyword evidence="3 10" id="KW-1003">Cell membrane</keyword>
<keyword evidence="9 10" id="KW-0739">Sodium transport</keyword>
<dbReference type="InterPro" id="IPR038770">
    <property type="entry name" value="Na+/solute_symporter_sf"/>
</dbReference>
<dbReference type="Gene3D" id="1.20.1530.20">
    <property type="match status" value="1"/>
</dbReference>
<evidence type="ECO:0000256" key="5">
    <source>
        <dbReference type="ARBA" id="ARBA00022989"/>
    </source>
</evidence>
<dbReference type="RefSeq" id="WP_033531047.1">
    <property type="nucleotide sequence ID" value="NZ_JAVRFJ010000010.1"/>
</dbReference>
<keyword evidence="13" id="KW-1185">Reference proteome</keyword>
<accession>A0ABU2YWM7</accession>
<feature type="transmembrane region" description="Helical" evidence="10">
    <location>
        <begin position="31"/>
        <end position="48"/>
    </location>
</feature>
<evidence type="ECO:0000256" key="7">
    <source>
        <dbReference type="ARBA" id="ARBA00023065"/>
    </source>
</evidence>
<evidence type="ECO:0000259" key="11">
    <source>
        <dbReference type="Pfam" id="PF00999"/>
    </source>
</evidence>
<protein>
    <submittedName>
        <fullName evidence="12">Na+/H+ antiporter</fullName>
    </submittedName>
</protein>
<evidence type="ECO:0000256" key="1">
    <source>
        <dbReference type="ARBA" id="ARBA00004651"/>
    </source>
</evidence>
<comment type="caution">
    <text evidence="10">Lacks conserved residue(s) required for the propagation of feature annotation.</text>
</comment>
<evidence type="ECO:0000256" key="4">
    <source>
        <dbReference type="ARBA" id="ARBA00022692"/>
    </source>
</evidence>
<feature type="transmembrane region" description="Helical" evidence="10">
    <location>
        <begin position="343"/>
        <end position="366"/>
    </location>
</feature>
<keyword evidence="8 10" id="KW-0472">Membrane</keyword>
<dbReference type="PANTHER" id="PTHR10110">
    <property type="entry name" value="SODIUM/HYDROGEN EXCHANGER"/>
    <property type="match status" value="1"/>
</dbReference>
<keyword evidence="6 10" id="KW-0915">Sodium</keyword>
<dbReference type="InterPro" id="IPR018422">
    <property type="entry name" value="Cation/H_exchanger_CPA1"/>
</dbReference>
<keyword evidence="5 10" id="KW-1133">Transmembrane helix</keyword>
<comment type="caution">
    <text evidence="12">The sequence shown here is derived from an EMBL/GenBank/DDBJ whole genome shotgun (WGS) entry which is preliminary data.</text>
</comment>
<feature type="transmembrane region" description="Helical" evidence="10">
    <location>
        <begin position="54"/>
        <end position="71"/>
    </location>
</feature>
<feature type="transmembrane region" description="Helical" evidence="10">
    <location>
        <begin position="83"/>
        <end position="106"/>
    </location>
</feature>
<sequence>MLGLELIVVLGLALLLGEGIGHRLRIAPPVLLLVIGALLGFVPALREVHMPPEAVLLLFLPALLYWESLTTSLRQIRSDLRGIVLMGTTLVIVTAGAVAVVAHALGLDWGPAWVLGAAVAPTDATAVGVLAKSLPRRNVTLLRAESLINDGTALVVYGLAVGITVGEEHLTFPHVTWLFLVSYIGGAAAGALTAWLGIQVRRRFHDPLMGNVAVVITPFTAFLLAELIHASGVLAVVVAGLIMSQASPRLVGAATRRQGEEFWTLSTFVLNGALFVLVGLEAQSAVRGLHGNDLTHALIAVGAVSAVLVGARFAFLFTAVHLIRLVDRRPQQRLRRMNYRARVVSSLSGFRGAVSLAVALSVPTALDSGAPFPDRDTIVFVTSGVIVTTLVVQGLLLPVVVRWARLPRDTSVDEELYLAETSATEEALKSLPQVAEELGTDAAVTERMRHEYETHLQVLRASGGEADDEEALRHDRHYTALRLELLAHKRATVLRLRDEHEIDDTVLRQVQRRLDIEEVRLSRQQSAE</sequence>
<feature type="domain" description="Cation/H+ exchanger transmembrane" evidence="11">
    <location>
        <begin position="13"/>
        <end position="403"/>
    </location>
</feature>
<feature type="transmembrane region" description="Helical" evidence="10">
    <location>
        <begin position="262"/>
        <end position="280"/>
    </location>
</feature>
<keyword evidence="10" id="KW-0050">Antiport</keyword>
<evidence type="ECO:0000256" key="6">
    <source>
        <dbReference type="ARBA" id="ARBA00023053"/>
    </source>
</evidence>
<gene>
    <name evidence="12" type="ORF">RM704_13570</name>
</gene>
<evidence type="ECO:0000256" key="2">
    <source>
        <dbReference type="ARBA" id="ARBA00022448"/>
    </source>
</evidence>
<evidence type="ECO:0000256" key="8">
    <source>
        <dbReference type="ARBA" id="ARBA00023136"/>
    </source>
</evidence>
<dbReference type="Proteomes" id="UP001180737">
    <property type="component" value="Unassembled WGS sequence"/>
</dbReference>
<keyword evidence="7 10" id="KW-0406">Ion transport</keyword>
<feature type="transmembrane region" description="Helical" evidence="10">
    <location>
        <begin position="147"/>
        <end position="165"/>
    </location>
</feature>
<keyword evidence="4 10" id="KW-0812">Transmembrane</keyword>
<evidence type="ECO:0000256" key="3">
    <source>
        <dbReference type="ARBA" id="ARBA00022475"/>
    </source>
</evidence>
<evidence type="ECO:0000313" key="12">
    <source>
        <dbReference type="EMBL" id="MDT0568485.1"/>
    </source>
</evidence>
<comment type="similarity">
    <text evidence="10">Belongs to the monovalent cation:proton antiporter 1 (CPA1) transporter (TC 2.A.36) family.</text>
</comment>
<comment type="function">
    <text evidence="10">Na(+)/H(+) antiporter that extrudes sodium in exchange for external protons.</text>
</comment>
<name>A0ABU2YWM7_9ACTN</name>
<feature type="transmembrane region" description="Helical" evidence="10">
    <location>
        <begin position="208"/>
        <end position="225"/>
    </location>
</feature>
<dbReference type="PANTHER" id="PTHR10110:SF86">
    <property type="entry name" value="SODIUM_HYDROGEN EXCHANGER 7"/>
    <property type="match status" value="1"/>
</dbReference>
<dbReference type="NCBIfam" id="TIGR00831">
    <property type="entry name" value="a_cpa1"/>
    <property type="match status" value="1"/>
</dbReference>
<dbReference type="EMBL" id="JAVRFJ010000010">
    <property type="protein sequence ID" value="MDT0568485.1"/>
    <property type="molecule type" value="Genomic_DNA"/>
</dbReference>
<evidence type="ECO:0000256" key="9">
    <source>
        <dbReference type="ARBA" id="ARBA00023201"/>
    </source>
</evidence>
<proteinExistence type="inferred from homology"/>
<feature type="transmembrane region" description="Helical" evidence="10">
    <location>
        <begin position="6"/>
        <end position="24"/>
    </location>
</feature>
<comment type="subcellular location">
    <subcellularLocation>
        <location evidence="1 10">Cell membrane</location>
        <topology evidence="1 10">Multi-pass membrane protein</topology>
    </subcellularLocation>
</comment>
<feature type="transmembrane region" description="Helical" evidence="10">
    <location>
        <begin position="231"/>
        <end position="250"/>
    </location>
</feature>
<feature type="transmembrane region" description="Helical" evidence="10">
    <location>
        <begin position="378"/>
        <end position="401"/>
    </location>
</feature>
<dbReference type="InterPro" id="IPR004705">
    <property type="entry name" value="Cation/H_exchanger_CPA1_bac"/>
</dbReference>
<feature type="transmembrane region" description="Helical" evidence="10">
    <location>
        <begin position="177"/>
        <end position="196"/>
    </location>
</feature>
<evidence type="ECO:0000256" key="10">
    <source>
        <dbReference type="RuleBase" id="RU366002"/>
    </source>
</evidence>
<feature type="transmembrane region" description="Helical" evidence="10">
    <location>
        <begin position="112"/>
        <end position="135"/>
    </location>
</feature>
<organism evidence="12 13">
    <name type="scientific">Streptomyces gottesmaniae</name>
    <dbReference type="NCBI Taxonomy" id="3075518"/>
    <lineage>
        <taxon>Bacteria</taxon>
        <taxon>Bacillati</taxon>
        <taxon>Actinomycetota</taxon>
        <taxon>Actinomycetes</taxon>
        <taxon>Kitasatosporales</taxon>
        <taxon>Streptomycetaceae</taxon>
        <taxon>Streptomyces</taxon>
    </lineage>
</organism>
<reference evidence="12" key="1">
    <citation type="submission" date="2024-05" db="EMBL/GenBank/DDBJ databases">
        <title>30 novel species of actinomycetes from the DSMZ collection.</title>
        <authorList>
            <person name="Nouioui I."/>
        </authorList>
    </citation>
    <scope>NUCLEOTIDE SEQUENCE</scope>
    <source>
        <strain evidence="12">DSM 3412</strain>
    </source>
</reference>
<feature type="transmembrane region" description="Helical" evidence="10">
    <location>
        <begin position="300"/>
        <end position="323"/>
    </location>
</feature>